<gene>
    <name evidence="2" type="ORF">HanXRQr2_Chr16g0777731</name>
</gene>
<evidence type="ECO:0000313" key="3">
    <source>
        <dbReference type="Proteomes" id="UP000215914"/>
    </source>
</evidence>
<proteinExistence type="predicted"/>
<sequence length="106" mass="12651">MKQYATTDLAITISPILFLGLLIGNLNRFEPKIRLWETSKRKEPKHRCIKHAIRIQQPEHRLLIHILKHRPNLHQTTHNSSITIINKQTNKHIIQQTERSLQQQWQ</sequence>
<name>A0A9K3DXT2_HELAN</name>
<dbReference type="AlphaFoldDB" id="A0A9K3DXT2"/>
<keyword evidence="1" id="KW-0472">Membrane</keyword>
<dbReference type="Gramene" id="mRNA:HanXRQr2_Chr16g0777731">
    <property type="protein sequence ID" value="mRNA:HanXRQr2_Chr16g0777731"/>
    <property type="gene ID" value="HanXRQr2_Chr16g0777731"/>
</dbReference>
<keyword evidence="1" id="KW-0812">Transmembrane</keyword>
<reference evidence="2" key="2">
    <citation type="submission" date="2020-06" db="EMBL/GenBank/DDBJ databases">
        <title>Helianthus annuus Genome sequencing and assembly Release 2.</title>
        <authorList>
            <person name="Gouzy J."/>
            <person name="Langlade N."/>
            <person name="Munos S."/>
        </authorList>
    </citation>
    <scope>NUCLEOTIDE SEQUENCE</scope>
    <source>
        <tissue evidence="2">Leaves</tissue>
    </source>
</reference>
<dbReference type="EMBL" id="MNCJ02000331">
    <property type="protein sequence ID" value="KAF5762529.1"/>
    <property type="molecule type" value="Genomic_DNA"/>
</dbReference>
<keyword evidence="3" id="KW-1185">Reference proteome</keyword>
<reference evidence="2" key="1">
    <citation type="journal article" date="2017" name="Nature">
        <title>The sunflower genome provides insights into oil metabolism, flowering and Asterid evolution.</title>
        <authorList>
            <person name="Badouin H."/>
            <person name="Gouzy J."/>
            <person name="Grassa C.J."/>
            <person name="Murat F."/>
            <person name="Staton S.E."/>
            <person name="Cottret L."/>
            <person name="Lelandais-Briere C."/>
            <person name="Owens G.L."/>
            <person name="Carrere S."/>
            <person name="Mayjonade B."/>
            <person name="Legrand L."/>
            <person name="Gill N."/>
            <person name="Kane N.C."/>
            <person name="Bowers J.E."/>
            <person name="Hubner S."/>
            <person name="Bellec A."/>
            <person name="Berard A."/>
            <person name="Berges H."/>
            <person name="Blanchet N."/>
            <person name="Boniface M.C."/>
            <person name="Brunel D."/>
            <person name="Catrice O."/>
            <person name="Chaidir N."/>
            <person name="Claudel C."/>
            <person name="Donnadieu C."/>
            <person name="Faraut T."/>
            <person name="Fievet G."/>
            <person name="Helmstetter N."/>
            <person name="King M."/>
            <person name="Knapp S.J."/>
            <person name="Lai Z."/>
            <person name="Le Paslier M.C."/>
            <person name="Lippi Y."/>
            <person name="Lorenzon L."/>
            <person name="Mandel J.R."/>
            <person name="Marage G."/>
            <person name="Marchand G."/>
            <person name="Marquand E."/>
            <person name="Bret-Mestries E."/>
            <person name="Morien E."/>
            <person name="Nambeesan S."/>
            <person name="Nguyen T."/>
            <person name="Pegot-Espagnet P."/>
            <person name="Pouilly N."/>
            <person name="Raftis F."/>
            <person name="Sallet E."/>
            <person name="Schiex T."/>
            <person name="Thomas J."/>
            <person name="Vandecasteele C."/>
            <person name="Vares D."/>
            <person name="Vear F."/>
            <person name="Vautrin S."/>
            <person name="Crespi M."/>
            <person name="Mangin B."/>
            <person name="Burke J.M."/>
            <person name="Salse J."/>
            <person name="Munos S."/>
            <person name="Vincourt P."/>
            <person name="Rieseberg L.H."/>
            <person name="Langlade N.B."/>
        </authorList>
    </citation>
    <scope>NUCLEOTIDE SEQUENCE</scope>
    <source>
        <tissue evidence="2">Leaves</tissue>
    </source>
</reference>
<evidence type="ECO:0000313" key="2">
    <source>
        <dbReference type="EMBL" id="KAF5762529.1"/>
    </source>
</evidence>
<dbReference type="Proteomes" id="UP000215914">
    <property type="component" value="Unassembled WGS sequence"/>
</dbReference>
<accession>A0A9K3DXT2</accession>
<organism evidence="2 3">
    <name type="scientific">Helianthus annuus</name>
    <name type="common">Common sunflower</name>
    <dbReference type="NCBI Taxonomy" id="4232"/>
    <lineage>
        <taxon>Eukaryota</taxon>
        <taxon>Viridiplantae</taxon>
        <taxon>Streptophyta</taxon>
        <taxon>Embryophyta</taxon>
        <taxon>Tracheophyta</taxon>
        <taxon>Spermatophyta</taxon>
        <taxon>Magnoliopsida</taxon>
        <taxon>eudicotyledons</taxon>
        <taxon>Gunneridae</taxon>
        <taxon>Pentapetalae</taxon>
        <taxon>asterids</taxon>
        <taxon>campanulids</taxon>
        <taxon>Asterales</taxon>
        <taxon>Asteraceae</taxon>
        <taxon>Asteroideae</taxon>
        <taxon>Heliantheae alliance</taxon>
        <taxon>Heliantheae</taxon>
        <taxon>Helianthus</taxon>
    </lineage>
</organism>
<keyword evidence="1" id="KW-1133">Transmembrane helix</keyword>
<evidence type="ECO:0000256" key="1">
    <source>
        <dbReference type="SAM" id="Phobius"/>
    </source>
</evidence>
<comment type="caution">
    <text evidence="2">The sequence shown here is derived from an EMBL/GenBank/DDBJ whole genome shotgun (WGS) entry which is preliminary data.</text>
</comment>
<feature type="transmembrane region" description="Helical" evidence="1">
    <location>
        <begin position="6"/>
        <end position="26"/>
    </location>
</feature>
<protein>
    <submittedName>
        <fullName evidence="2">Uncharacterized protein</fullName>
    </submittedName>
</protein>